<reference evidence="1 4" key="3">
    <citation type="submission" date="2018-07" db="EMBL/GenBank/DDBJ databases">
        <title>Leeuwenhoekiella genomics.</title>
        <authorList>
            <person name="Tahon G."/>
            <person name="Willems A."/>
        </authorList>
    </citation>
    <scope>NUCLEOTIDE SEQUENCE [LARGE SCALE GENOMIC DNA]</scope>
    <source>
        <strain evidence="1 4">LMG 24856</strain>
    </source>
</reference>
<dbReference type="OrthoDB" id="834772at2"/>
<dbReference type="PROSITE" id="PS51257">
    <property type="entry name" value="PROKAR_LIPOPROTEIN"/>
    <property type="match status" value="1"/>
</dbReference>
<dbReference type="AlphaFoldDB" id="A0A1M5SRR2"/>
<reference evidence="2" key="1">
    <citation type="submission" date="2016-11" db="EMBL/GenBank/DDBJ databases">
        <authorList>
            <person name="Jaros S."/>
            <person name="Januszkiewicz K."/>
            <person name="Wedrychowicz H."/>
        </authorList>
    </citation>
    <scope>NUCLEOTIDE SEQUENCE [LARGE SCALE GENOMIC DNA]</scope>
    <source>
        <strain evidence="2">DSM 19859</strain>
    </source>
</reference>
<dbReference type="Proteomes" id="UP000184240">
    <property type="component" value="Unassembled WGS sequence"/>
</dbReference>
<dbReference type="EMBL" id="QOVN01000004">
    <property type="protein sequence ID" value="RXG28881.1"/>
    <property type="molecule type" value="Genomic_DNA"/>
</dbReference>
<gene>
    <name evidence="1" type="ORF">DSM01_2343</name>
    <name evidence="2" type="ORF">SAMN04487999_0133</name>
</gene>
<dbReference type="STRING" id="573501.SAMN04487999_0133"/>
<evidence type="ECO:0000313" key="4">
    <source>
        <dbReference type="Proteomes" id="UP000290037"/>
    </source>
</evidence>
<sequence length="337" mass="35328">MNISKFIYFGAIGLLALTSCDDDTDDAGNEINGTADLYATSHTDGSVTKYDLLRGEITTYGTASADAEGIYYSPDDDSFTIAARGATQTSLQSYLSVSDIIEATISLDVDIMGPTVLQSPRDLAVNGNIYVVSDNANANGRFFVFEKDGDSFTLRNTVTVDFAVWGIEFVGNDLYAVVDSSSDLAVFTNFASTNTTDATVAASKRITVEGIVRTHGLDYDGGTMIMTDIAAASGGDFAVDGAFHVITNFDSKFDAVDNGGTLAVTDQVRYEGDATLMGNPVNVVYDAETDAVYVAELANGGGQILTYGNVSSSAGGNVAPNSATALSGVSSLYLYKD</sequence>
<evidence type="ECO:0000313" key="3">
    <source>
        <dbReference type="Proteomes" id="UP000184240"/>
    </source>
</evidence>
<evidence type="ECO:0000313" key="1">
    <source>
        <dbReference type="EMBL" id="RXG28881.1"/>
    </source>
</evidence>
<proteinExistence type="predicted"/>
<accession>A0A1M5SRR2</accession>
<reference evidence="3" key="2">
    <citation type="submission" date="2016-11" db="EMBL/GenBank/DDBJ databases">
        <authorList>
            <person name="Varghese N."/>
            <person name="Submissions S."/>
        </authorList>
    </citation>
    <scope>NUCLEOTIDE SEQUENCE [LARGE SCALE GENOMIC DNA]</scope>
    <source>
        <strain evidence="3">DSM 19859</strain>
    </source>
</reference>
<evidence type="ECO:0000313" key="2">
    <source>
        <dbReference type="EMBL" id="SHH41186.1"/>
    </source>
</evidence>
<protein>
    <submittedName>
        <fullName evidence="2">Uncharacterized protein</fullName>
    </submittedName>
</protein>
<organism evidence="2 3">
    <name type="scientific">Leeuwenhoekiella palythoae</name>
    <dbReference type="NCBI Taxonomy" id="573501"/>
    <lineage>
        <taxon>Bacteria</taxon>
        <taxon>Pseudomonadati</taxon>
        <taxon>Bacteroidota</taxon>
        <taxon>Flavobacteriia</taxon>
        <taxon>Flavobacteriales</taxon>
        <taxon>Flavobacteriaceae</taxon>
        <taxon>Leeuwenhoekiella</taxon>
    </lineage>
</organism>
<dbReference type="RefSeq" id="WP_072979294.1">
    <property type="nucleotide sequence ID" value="NZ_FQXT01000001.1"/>
</dbReference>
<name>A0A1M5SRR2_9FLAO</name>
<dbReference type="EMBL" id="FQXT01000001">
    <property type="protein sequence ID" value="SHH41186.1"/>
    <property type="molecule type" value="Genomic_DNA"/>
</dbReference>
<dbReference type="Proteomes" id="UP000290037">
    <property type="component" value="Unassembled WGS sequence"/>
</dbReference>
<dbReference type="SUPFAM" id="SSF50969">
    <property type="entry name" value="YVTN repeat-like/Quinoprotein amine dehydrogenase"/>
    <property type="match status" value="1"/>
</dbReference>
<keyword evidence="4" id="KW-1185">Reference proteome</keyword>
<dbReference type="InterPro" id="IPR011044">
    <property type="entry name" value="Quino_amine_DH_bsu"/>
</dbReference>